<dbReference type="EMBL" id="JAAIYP010000042">
    <property type="protein sequence ID" value="NFV81722.1"/>
    <property type="molecule type" value="Genomic_DNA"/>
</dbReference>
<evidence type="ECO:0000259" key="13">
    <source>
        <dbReference type="PROSITE" id="PS50109"/>
    </source>
</evidence>
<evidence type="ECO:0000256" key="2">
    <source>
        <dbReference type="ARBA" id="ARBA00004236"/>
    </source>
</evidence>
<dbReference type="Pfam" id="PF13188">
    <property type="entry name" value="PAS_8"/>
    <property type="match status" value="1"/>
</dbReference>
<dbReference type="InterPro" id="IPR050351">
    <property type="entry name" value="BphY/WalK/GraS-like"/>
</dbReference>
<dbReference type="FunFam" id="1.10.287.130:FF:000008">
    <property type="entry name" value="Two-component sensor histidine kinase"/>
    <property type="match status" value="1"/>
</dbReference>
<evidence type="ECO:0000256" key="1">
    <source>
        <dbReference type="ARBA" id="ARBA00000085"/>
    </source>
</evidence>
<dbReference type="EC" id="2.7.13.3" evidence="3"/>
<keyword evidence="5" id="KW-0597">Phosphoprotein</keyword>
<keyword evidence="12" id="KW-1133">Transmembrane helix</keyword>
<dbReference type="Gene3D" id="3.30.565.10">
    <property type="entry name" value="Histidine kinase-like ATPase, C-terminal domain"/>
    <property type="match status" value="1"/>
</dbReference>
<feature type="transmembrane region" description="Helical" evidence="12">
    <location>
        <begin position="12"/>
        <end position="33"/>
    </location>
</feature>
<evidence type="ECO:0000256" key="3">
    <source>
        <dbReference type="ARBA" id="ARBA00012438"/>
    </source>
</evidence>
<keyword evidence="6" id="KW-0808">Transferase</keyword>
<dbReference type="InterPro" id="IPR035965">
    <property type="entry name" value="PAS-like_dom_sf"/>
</dbReference>
<dbReference type="CDD" id="cd00082">
    <property type="entry name" value="HisKA"/>
    <property type="match status" value="1"/>
</dbReference>
<dbReference type="InterPro" id="IPR036890">
    <property type="entry name" value="HATPase_C_sf"/>
</dbReference>
<dbReference type="InterPro" id="IPR003661">
    <property type="entry name" value="HisK_dim/P_dom"/>
</dbReference>
<evidence type="ECO:0000256" key="12">
    <source>
        <dbReference type="SAM" id="Phobius"/>
    </source>
</evidence>
<evidence type="ECO:0000256" key="11">
    <source>
        <dbReference type="ARBA" id="ARBA00023136"/>
    </source>
</evidence>
<dbReference type="InterPro" id="IPR005467">
    <property type="entry name" value="His_kinase_dom"/>
</dbReference>
<dbReference type="GO" id="GO:0005886">
    <property type="term" value="C:plasma membrane"/>
    <property type="evidence" value="ECO:0007669"/>
    <property type="project" value="UniProtKB-SubCell"/>
</dbReference>
<dbReference type="InterPro" id="IPR003594">
    <property type="entry name" value="HATPase_dom"/>
</dbReference>
<dbReference type="FunFam" id="3.30.565.10:FF:000006">
    <property type="entry name" value="Sensor histidine kinase WalK"/>
    <property type="match status" value="1"/>
</dbReference>
<evidence type="ECO:0000256" key="6">
    <source>
        <dbReference type="ARBA" id="ARBA00022679"/>
    </source>
</evidence>
<keyword evidence="10" id="KW-0902">Two-component regulatory system</keyword>
<keyword evidence="15" id="KW-1185">Reference proteome</keyword>
<dbReference type="Pfam" id="PF02518">
    <property type="entry name" value="HATPase_c"/>
    <property type="match status" value="1"/>
</dbReference>
<organism evidence="14 15">
    <name type="scientific">Magnetospirillum aberrantis SpK</name>
    <dbReference type="NCBI Taxonomy" id="908842"/>
    <lineage>
        <taxon>Bacteria</taxon>
        <taxon>Pseudomonadati</taxon>
        <taxon>Pseudomonadota</taxon>
        <taxon>Alphaproteobacteria</taxon>
        <taxon>Rhodospirillales</taxon>
        <taxon>Rhodospirillaceae</taxon>
        <taxon>Magnetospirillum</taxon>
    </lineage>
</organism>
<dbReference type="Gene3D" id="1.10.287.130">
    <property type="match status" value="1"/>
</dbReference>
<sequence length="477" mass="51504">MERHGLTMGRVVGAALLLSVPTAALLVVLVAALKLNMMAAIIGWVVVVFLIGLLVRPYLASLSAVTSWARALAAGYDTTPPAIERERPVAEIVGAIAQLRRAWQARQRELAESARWNETLFDNLPDPLILLSEDRRIVRLNQAGLGVFGTASIGRDLAAVLRDPSVLEATDEVLAGASGREGEFTLPVPVERSFLVRVERLGSRAMDDTVAVLALHDLTAIKRMEQMRADFVANASHELRTPLATLLGFIETLRGPARDDADARERFLLIMQEQASRMARLINDLLSLSRIELNEHSKPRTATDLGRIVETATEALQPLARARGMTIVATVASEARIVVGEADELAQLVQNLLDNAVKYGRDGTPVEVSLGGAAGPLPPTVGNDLTPDTAVVLAVKDHGDGIGKEHLPRLTERFYRVDTARSRKMGGTGLGLAIVKHIVNRHRGALVVESVVGQGSTFAVYLPRPEIDDKAVLRPSP</sequence>
<comment type="subcellular location">
    <subcellularLocation>
        <location evidence="2">Cell membrane</location>
    </subcellularLocation>
</comment>
<dbReference type="GO" id="GO:0005524">
    <property type="term" value="F:ATP binding"/>
    <property type="evidence" value="ECO:0007669"/>
    <property type="project" value="UniProtKB-KW"/>
</dbReference>
<dbReference type="GO" id="GO:0016036">
    <property type="term" value="P:cellular response to phosphate starvation"/>
    <property type="evidence" value="ECO:0007669"/>
    <property type="project" value="TreeGrafter"/>
</dbReference>
<dbReference type="GO" id="GO:0004721">
    <property type="term" value="F:phosphoprotein phosphatase activity"/>
    <property type="evidence" value="ECO:0007669"/>
    <property type="project" value="TreeGrafter"/>
</dbReference>
<evidence type="ECO:0000256" key="8">
    <source>
        <dbReference type="ARBA" id="ARBA00022777"/>
    </source>
</evidence>
<accession>A0A7C9QVU5</accession>
<dbReference type="InterPro" id="IPR036097">
    <property type="entry name" value="HisK_dim/P_sf"/>
</dbReference>
<feature type="domain" description="Histidine kinase" evidence="13">
    <location>
        <begin position="234"/>
        <end position="466"/>
    </location>
</feature>
<comment type="caution">
    <text evidence="14">The sequence shown here is derived from an EMBL/GenBank/DDBJ whole genome shotgun (WGS) entry which is preliminary data.</text>
</comment>
<dbReference type="InterPro" id="IPR000014">
    <property type="entry name" value="PAS"/>
</dbReference>
<keyword evidence="12" id="KW-0812">Transmembrane</keyword>
<dbReference type="AlphaFoldDB" id="A0A7C9QVU5"/>
<keyword evidence="4" id="KW-1003">Cell membrane</keyword>
<dbReference type="Gene3D" id="3.30.450.20">
    <property type="entry name" value="PAS domain"/>
    <property type="match status" value="1"/>
</dbReference>
<dbReference type="PANTHER" id="PTHR45453">
    <property type="entry name" value="PHOSPHATE REGULON SENSOR PROTEIN PHOR"/>
    <property type="match status" value="1"/>
</dbReference>
<evidence type="ECO:0000256" key="7">
    <source>
        <dbReference type="ARBA" id="ARBA00022741"/>
    </source>
</evidence>
<dbReference type="SUPFAM" id="SSF47384">
    <property type="entry name" value="Homodimeric domain of signal transducing histidine kinase"/>
    <property type="match status" value="1"/>
</dbReference>
<dbReference type="PRINTS" id="PR00344">
    <property type="entry name" value="BCTRLSENSOR"/>
</dbReference>
<reference evidence="14 15" key="1">
    <citation type="submission" date="2020-02" db="EMBL/GenBank/DDBJ databases">
        <authorList>
            <person name="Dziuba M."/>
            <person name="Kuznetsov B."/>
            <person name="Mardanov A."/>
            <person name="Ravin N."/>
            <person name="Grouzdev D."/>
        </authorList>
    </citation>
    <scope>NUCLEOTIDE SEQUENCE [LARGE SCALE GENOMIC DNA]</scope>
    <source>
        <strain evidence="14 15">SpK</strain>
    </source>
</reference>
<name>A0A7C9QVU5_9PROT</name>
<dbReference type="PROSITE" id="PS50109">
    <property type="entry name" value="HIS_KIN"/>
    <property type="match status" value="1"/>
</dbReference>
<dbReference type="SUPFAM" id="SSF55874">
    <property type="entry name" value="ATPase domain of HSP90 chaperone/DNA topoisomerase II/histidine kinase"/>
    <property type="match status" value="1"/>
</dbReference>
<protein>
    <recommendedName>
        <fullName evidence="3">histidine kinase</fullName>
        <ecNumber evidence="3">2.7.13.3</ecNumber>
    </recommendedName>
</protein>
<evidence type="ECO:0000313" key="15">
    <source>
        <dbReference type="Proteomes" id="UP000480684"/>
    </source>
</evidence>
<keyword evidence="8" id="KW-0418">Kinase</keyword>
<comment type="catalytic activity">
    <reaction evidence="1">
        <text>ATP + protein L-histidine = ADP + protein N-phospho-L-histidine.</text>
        <dbReference type="EC" id="2.7.13.3"/>
    </reaction>
</comment>
<keyword evidence="9" id="KW-0067">ATP-binding</keyword>
<dbReference type="Proteomes" id="UP000480684">
    <property type="component" value="Unassembled WGS sequence"/>
</dbReference>
<evidence type="ECO:0000256" key="9">
    <source>
        <dbReference type="ARBA" id="ARBA00022840"/>
    </source>
</evidence>
<dbReference type="Pfam" id="PF00512">
    <property type="entry name" value="HisKA"/>
    <property type="match status" value="1"/>
</dbReference>
<proteinExistence type="predicted"/>
<evidence type="ECO:0000256" key="10">
    <source>
        <dbReference type="ARBA" id="ARBA00023012"/>
    </source>
</evidence>
<dbReference type="InterPro" id="IPR004358">
    <property type="entry name" value="Sig_transdc_His_kin-like_C"/>
</dbReference>
<keyword evidence="7" id="KW-0547">Nucleotide-binding</keyword>
<dbReference type="SMART" id="SM00388">
    <property type="entry name" value="HisKA"/>
    <property type="match status" value="1"/>
</dbReference>
<evidence type="ECO:0000313" key="14">
    <source>
        <dbReference type="EMBL" id="NFV81722.1"/>
    </source>
</evidence>
<dbReference type="RefSeq" id="WP_163682016.1">
    <property type="nucleotide sequence ID" value="NZ_JAAIYP010000042.1"/>
</dbReference>
<keyword evidence="11 12" id="KW-0472">Membrane</keyword>
<feature type="transmembrane region" description="Helical" evidence="12">
    <location>
        <begin position="39"/>
        <end position="59"/>
    </location>
</feature>
<dbReference type="PANTHER" id="PTHR45453:SF1">
    <property type="entry name" value="PHOSPHATE REGULON SENSOR PROTEIN PHOR"/>
    <property type="match status" value="1"/>
</dbReference>
<dbReference type="GO" id="GO:0000155">
    <property type="term" value="F:phosphorelay sensor kinase activity"/>
    <property type="evidence" value="ECO:0007669"/>
    <property type="project" value="InterPro"/>
</dbReference>
<evidence type="ECO:0000256" key="4">
    <source>
        <dbReference type="ARBA" id="ARBA00022475"/>
    </source>
</evidence>
<dbReference type="SUPFAM" id="SSF55785">
    <property type="entry name" value="PYP-like sensor domain (PAS domain)"/>
    <property type="match status" value="1"/>
</dbReference>
<gene>
    <name evidence="14" type="ORF">G4223_16550</name>
</gene>
<evidence type="ECO:0000256" key="5">
    <source>
        <dbReference type="ARBA" id="ARBA00022553"/>
    </source>
</evidence>
<dbReference type="SMART" id="SM00387">
    <property type="entry name" value="HATPase_c"/>
    <property type="match status" value="1"/>
</dbReference>